<reference evidence="2" key="1">
    <citation type="submission" date="2022-02" db="EMBL/GenBank/DDBJ databases">
        <title>Vibrio sp. nov., a new bacterium isolated from Bohai sea, China.</title>
        <authorList>
            <person name="Yuan Y."/>
        </authorList>
    </citation>
    <scope>NUCLEOTIDE SEQUENCE</scope>
    <source>
        <strain evidence="2">DBSS07</strain>
    </source>
</reference>
<dbReference type="AlphaFoldDB" id="A0A9X3HT42"/>
<keyword evidence="3" id="KW-1185">Reference proteome</keyword>
<feature type="chain" id="PRO_5040736052" evidence="1">
    <location>
        <begin position="18"/>
        <end position="122"/>
    </location>
</feature>
<evidence type="ECO:0000313" key="3">
    <source>
        <dbReference type="Proteomes" id="UP001155586"/>
    </source>
</evidence>
<sequence length="122" mass="13591">MKKILTAMLLLSQSAYADSIEDYYYYQVNQLGAQDTEYTAAVYLRKSNPCIVVEELDSGKKTSFCKMADSGLDLKRDYPSIYPTNFQLVGEKLYFNVAAPWNGQKCSISLLDLSISCDGAGN</sequence>
<evidence type="ECO:0000256" key="1">
    <source>
        <dbReference type="SAM" id="SignalP"/>
    </source>
</evidence>
<feature type="signal peptide" evidence="1">
    <location>
        <begin position="1"/>
        <end position="17"/>
    </location>
</feature>
<gene>
    <name evidence="2" type="ORF">MD483_16140</name>
</gene>
<proteinExistence type="predicted"/>
<keyword evidence="1" id="KW-0732">Signal</keyword>
<name>A0A9X3HT42_9VIBR</name>
<evidence type="ECO:0000313" key="2">
    <source>
        <dbReference type="EMBL" id="MCW8335349.1"/>
    </source>
</evidence>
<comment type="caution">
    <text evidence="2">The sequence shown here is derived from an EMBL/GenBank/DDBJ whole genome shotgun (WGS) entry which is preliminary data.</text>
</comment>
<protein>
    <submittedName>
        <fullName evidence="2">Uncharacterized protein</fullName>
    </submittedName>
</protein>
<organism evidence="2 3">
    <name type="scientific">Vibrio paucivorans</name>
    <dbReference type="NCBI Taxonomy" id="2829489"/>
    <lineage>
        <taxon>Bacteria</taxon>
        <taxon>Pseudomonadati</taxon>
        <taxon>Pseudomonadota</taxon>
        <taxon>Gammaproteobacteria</taxon>
        <taxon>Vibrionales</taxon>
        <taxon>Vibrionaceae</taxon>
        <taxon>Vibrio</taxon>
    </lineage>
</organism>
<dbReference type="RefSeq" id="WP_265688545.1">
    <property type="nucleotide sequence ID" value="NZ_JAKRRX010000108.1"/>
</dbReference>
<accession>A0A9X3HT42</accession>
<dbReference type="Proteomes" id="UP001155586">
    <property type="component" value="Unassembled WGS sequence"/>
</dbReference>
<dbReference type="EMBL" id="JAKRRX010000108">
    <property type="protein sequence ID" value="MCW8335349.1"/>
    <property type="molecule type" value="Genomic_DNA"/>
</dbReference>